<evidence type="ECO:0000313" key="3">
    <source>
        <dbReference type="Proteomes" id="UP000268094"/>
    </source>
</evidence>
<name>A0A3A8JC17_9BACT</name>
<keyword evidence="3" id="KW-1185">Reference proteome</keyword>
<dbReference type="AlphaFoldDB" id="A0A3A8JC17"/>
<organism evidence="2 3">
    <name type="scientific">Corallococcus terminator</name>
    <dbReference type="NCBI Taxonomy" id="2316733"/>
    <lineage>
        <taxon>Bacteria</taxon>
        <taxon>Pseudomonadati</taxon>
        <taxon>Myxococcota</taxon>
        <taxon>Myxococcia</taxon>
        <taxon>Myxococcales</taxon>
        <taxon>Cystobacterineae</taxon>
        <taxon>Myxococcaceae</taxon>
        <taxon>Corallococcus</taxon>
    </lineage>
</organism>
<evidence type="ECO:0000313" key="2">
    <source>
        <dbReference type="EMBL" id="RKG92618.1"/>
    </source>
</evidence>
<feature type="region of interest" description="Disordered" evidence="1">
    <location>
        <begin position="1"/>
        <end position="213"/>
    </location>
</feature>
<dbReference type="OrthoDB" id="9971169at2"/>
<dbReference type="Proteomes" id="UP000268094">
    <property type="component" value="Unassembled WGS sequence"/>
</dbReference>
<comment type="caution">
    <text evidence="2">The sequence shown here is derived from an EMBL/GenBank/DDBJ whole genome shotgun (WGS) entry which is preliminary data.</text>
</comment>
<feature type="compositionally biased region" description="Polar residues" evidence="1">
    <location>
        <begin position="54"/>
        <end position="70"/>
    </location>
</feature>
<reference evidence="3" key="1">
    <citation type="submission" date="2018-09" db="EMBL/GenBank/DDBJ databases">
        <authorList>
            <person name="Livingstone P.G."/>
            <person name="Whitworth D.E."/>
        </authorList>
    </citation>
    <scope>NUCLEOTIDE SEQUENCE [LARGE SCALE GENOMIC DNA]</scope>
    <source>
        <strain evidence="3">CA054A</strain>
    </source>
</reference>
<evidence type="ECO:0000256" key="1">
    <source>
        <dbReference type="SAM" id="MobiDB-lite"/>
    </source>
</evidence>
<protein>
    <submittedName>
        <fullName evidence="2">Uncharacterized protein</fullName>
    </submittedName>
</protein>
<feature type="compositionally biased region" description="Polar residues" evidence="1">
    <location>
        <begin position="175"/>
        <end position="188"/>
    </location>
</feature>
<dbReference type="RefSeq" id="WP_120539542.1">
    <property type="nucleotide sequence ID" value="NZ_RAVZ01000022.1"/>
</dbReference>
<proteinExistence type="predicted"/>
<gene>
    <name evidence="2" type="ORF">D7V88_05505</name>
</gene>
<sequence>MKILRPLSSATPSVQSPPRLDPPVAPPAQGRLEPVKPDLFDRPNAASDRALGASGQSISVGGRGSSNATLSAFKPDSASQVMPDHFEGGPRPEHTGAQPLASGSSVRGGGGGHSGAVCVSCEMPPEKTEEAAPKPMGSEWGSKIARAVAELMKTMQAEPPTEVPADAARGGRISTGESSRKSGSTHSKGAQAREGAEEDAVPPQDSSRVASNG</sequence>
<feature type="compositionally biased region" description="Basic and acidic residues" evidence="1">
    <location>
        <begin position="84"/>
        <end position="94"/>
    </location>
</feature>
<feature type="compositionally biased region" description="Polar residues" evidence="1">
    <location>
        <begin position="204"/>
        <end position="213"/>
    </location>
</feature>
<accession>A0A3A8JC17</accession>
<dbReference type="EMBL" id="RAVZ01000022">
    <property type="protein sequence ID" value="RKG92618.1"/>
    <property type="molecule type" value="Genomic_DNA"/>
</dbReference>